<sequence>MSAIVCGCEVSHIRIQERAGVRLRLGRVTDARILLFDVARFNFRDSFDAQERGARGHLENPRRLGLDLFAYQRVQPFAGGEVDLDPEAFVKQSLRRHRPADDPYAAVAGGSASTE</sequence>
<organism evidence="2 3">
    <name type="scientific">Bradyrhizobium erythrophlei</name>
    <dbReference type="NCBI Taxonomy" id="1437360"/>
    <lineage>
        <taxon>Bacteria</taxon>
        <taxon>Pseudomonadati</taxon>
        <taxon>Pseudomonadota</taxon>
        <taxon>Alphaproteobacteria</taxon>
        <taxon>Hyphomicrobiales</taxon>
        <taxon>Nitrobacteraceae</taxon>
        <taxon>Bradyrhizobium</taxon>
    </lineage>
</organism>
<dbReference type="AlphaFoldDB" id="A0A1M5IZK3"/>
<dbReference type="RefSeq" id="WP_154073135.1">
    <property type="nucleotide sequence ID" value="NZ_LT670818.1"/>
</dbReference>
<dbReference type="Proteomes" id="UP000190675">
    <property type="component" value="Chromosome I"/>
</dbReference>
<evidence type="ECO:0000313" key="2">
    <source>
        <dbReference type="EMBL" id="SHG33742.1"/>
    </source>
</evidence>
<proteinExistence type="predicted"/>
<reference evidence="2 3" key="1">
    <citation type="submission" date="2016-11" db="EMBL/GenBank/DDBJ databases">
        <authorList>
            <person name="Jaros S."/>
            <person name="Januszkiewicz K."/>
            <person name="Wedrychowicz H."/>
        </authorList>
    </citation>
    <scope>NUCLEOTIDE SEQUENCE [LARGE SCALE GENOMIC DNA]</scope>
    <source>
        <strain evidence="2 3">GAS242</strain>
    </source>
</reference>
<protein>
    <submittedName>
        <fullName evidence="2">Uncharacterized protein</fullName>
    </submittedName>
</protein>
<evidence type="ECO:0000256" key="1">
    <source>
        <dbReference type="SAM" id="MobiDB-lite"/>
    </source>
</evidence>
<name>A0A1M5IZK3_9BRAD</name>
<dbReference type="EMBL" id="LT670818">
    <property type="protein sequence ID" value="SHG33742.1"/>
    <property type="molecule type" value="Genomic_DNA"/>
</dbReference>
<evidence type="ECO:0000313" key="3">
    <source>
        <dbReference type="Proteomes" id="UP000190675"/>
    </source>
</evidence>
<feature type="region of interest" description="Disordered" evidence="1">
    <location>
        <begin position="95"/>
        <end position="115"/>
    </location>
</feature>
<accession>A0A1M5IZK3</accession>
<gene>
    <name evidence="2" type="ORF">SAMN05444169_1905</name>
</gene>